<dbReference type="Pfam" id="PF01902">
    <property type="entry name" value="Diphthami_syn_2"/>
    <property type="match status" value="1"/>
</dbReference>
<dbReference type="InterPro" id="IPR002761">
    <property type="entry name" value="Diphthami_syn_dom"/>
</dbReference>
<keyword evidence="2" id="KW-0436">Ligase</keyword>
<dbReference type="Gene3D" id="3.40.50.620">
    <property type="entry name" value="HUPs"/>
    <property type="match status" value="1"/>
</dbReference>
<gene>
    <name evidence="2" type="ORF">DDV96_05265</name>
</gene>
<dbReference type="OrthoDB" id="3572539at2"/>
<evidence type="ECO:0000259" key="1">
    <source>
        <dbReference type="Pfam" id="PF01902"/>
    </source>
</evidence>
<protein>
    <submittedName>
        <fullName evidence="2">Diphthine--ammonia ligase</fullName>
    </submittedName>
</protein>
<organism evidence="2 3">
    <name type="scientific">Marixanthomonas spongiae</name>
    <dbReference type="NCBI Taxonomy" id="2174845"/>
    <lineage>
        <taxon>Bacteria</taxon>
        <taxon>Pseudomonadati</taxon>
        <taxon>Bacteroidota</taxon>
        <taxon>Flavobacteriia</taxon>
        <taxon>Flavobacteriales</taxon>
        <taxon>Flavobacteriaceae</taxon>
        <taxon>Marixanthomonas</taxon>
    </lineage>
</organism>
<dbReference type="SUPFAM" id="SSF52402">
    <property type="entry name" value="Adenine nucleotide alpha hydrolases-like"/>
    <property type="match status" value="1"/>
</dbReference>
<dbReference type="NCBIfam" id="TIGR00290">
    <property type="entry name" value="MJ0570_dom"/>
    <property type="match status" value="1"/>
</dbReference>
<proteinExistence type="predicted"/>
<dbReference type="EMBL" id="QEHR01000003">
    <property type="protein sequence ID" value="PVW15682.1"/>
    <property type="molecule type" value="Genomic_DNA"/>
</dbReference>
<comment type="caution">
    <text evidence="2">The sequence shown here is derived from an EMBL/GenBank/DDBJ whole genome shotgun (WGS) entry which is preliminary data.</text>
</comment>
<dbReference type="GO" id="GO:0016874">
    <property type="term" value="F:ligase activity"/>
    <property type="evidence" value="ECO:0007669"/>
    <property type="project" value="UniProtKB-KW"/>
</dbReference>
<feature type="domain" description="Diphthamide synthase" evidence="1">
    <location>
        <begin position="7"/>
        <end position="200"/>
    </location>
</feature>
<dbReference type="CDD" id="cd01994">
    <property type="entry name" value="AANH_PF0828-like"/>
    <property type="match status" value="1"/>
</dbReference>
<reference evidence="2 3" key="1">
    <citation type="submission" date="2018-04" db="EMBL/GenBank/DDBJ databases">
        <title>Marixanthomonas spongiae HN-E44 sp. nov., isolated from a marine sponge.</title>
        <authorList>
            <person name="Luo L."/>
            <person name="Zhuang L."/>
        </authorList>
    </citation>
    <scope>NUCLEOTIDE SEQUENCE [LARGE SCALE GENOMIC DNA]</scope>
    <source>
        <strain evidence="2 3">HN-E44</strain>
    </source>
</reference>
<name>A0A2U0I3I8_9FLAO</name>
<dbReference type="Proteomes" id="UP000245962">
    <property type="component" value="Unassembled WGS sequence"/>
</dbReference>
<dbReference type="InterPro" id="IPR014729">
    <property type="entry name" value="Rossmann-like_a/b/a_fold"/>
</dbReference>
<dbReference type="Gene3D" id="3.90.1490.10">
    <property type="entry name" value="putative n-type atp pyrophosphatase, domain 2"/>
    <property type="match status" value="1"/>
</dbReference>
<evidence type="ECO:0000313" key="3">
    <source>
        <dbReference type="Proteomes" id="UP000245962"/>
    </source>
</evidence>
<dbReference type="RefSeq" id="WP_116693704.1">
    <property type="nucleotide sequence ID" value="NZ_QEHR01000003.1"/>
</dbReference>
<keyword evidence="3" id="KW-1185">Reference proteome</keyword>
<accession>A0A2U0I3I8</accession>
<dbReference type="AlphaFoldDB" id="A0A2U0I3I8"/>
<sequence>MKQTYLNWSTGKDAALAYFFLKNNPDYHVSKLVTTINKDVGRVSMHGLHETLLDAQAESIGLPLQKIYLPKDTSMEVYNATMKETTRKLKSQAFTHAAFGDILLEDLKKYREEQLEAVGLKTVFPLWHHNTTSLMKQFLSLGFKAITVCVNAKLLDKSFVGRKVDEAFLNDLPHTVDPCGENGEFHTFVYDGPIFSQPVPFKIGEKVMKGYTPSKNDDEKCFSDDVKSWDTQFWYCDLLANQ</sequence>
<evidence type="ECO:0000313" key="2">
    <source>
        <dbReference type="EMBL" id="PVW15682.1"/>
    </source>
</evidence>